<dbReference type="Pfam" id="PF02837">
    <property type="entry name" value="Glyco_hydro_2_N"/>
    <property type="match status" value="1"/>
</dbReference>
<dbReference type="InterPro" id="IPR017853">
    <property type="entry name" value="GH"/>
</dbReference>
<dbReference type="SMART" id="SM01038">
    <property type="entry name" value="Bgal_small_N"/>
    <property type="match status" value="1"/>
</dbReference>
<name>A0A926DUI5_9FIRM</name>
<protein>
    <recommendedName>
        <fullName evidence="3">beta-galactosidase</fullName>
        <ecNumber evidence="3">3.2.1.23</ecNumber>
    </recommendedName>
    <alternativeName>
        <fullName evidence="6">Lactase</fullName>
    </alternativeName>
</protein>
<dbReference type="SUPFAM" id="SSF49785">
    <property type="entry name" value="Galactose-binding domain-like"/>
    <property type="match status" value="1"/>
</dbReference>
<evidence type="ECO:0000313" key="9">
    <source>
        <dbReference type="Proteomes" id="UP000657006"/>
    </source>
</evidence>
<dbReference type="Gene3D" id="2.70.98.10">
    <property type="match status" value="1"/>
</dbReference>
<dbReference type="Pfam" id="PF16353">
    <property type="entry name" value="LacZ_4"/>
    <property type="match status" value="1"/>
</dbReference>
<dbReference type="PANTHER" id="PTHR46323:SF2">
    <property type="entry name" value="BETA-GALACTOSIDASE"/>
    <property type="match status" value="1"/>
</dbReference>
<evidence type="ECO:0000256" key="1">
    <source>
        <dbReference type="ARBA" id="ARBA00001412"/>
    </source>
</evidence>
<dbReference type="EC" id="3.2.1.23" evidence="3"/>
<dbReference type="Gene3D" id="2.60.40.10">
    <property type="entry name" value="Immunoglobulins"/>
    <property type="match status" value="2"/>
</dbReference>
<proteinExistence type="inferred from homology"/>
<keyword evidence="9" id="KW-1185">Reference proteome</keyword>
<dbReference type="GO" id="GO:0004565">
    <property type="term" value="F:beta-galactosidase activity"/>
    <property type="evidence" value="ECO:0007669"/>
    <property type="project" value="UniProtKB-EC"/>
</dbReference>
<accession>A0A926DUI5</accession>
<dbReference type="Gene3D" id="3.20.20.80">
    <property type="entry name" value="Glycosidases"/>
    <property type="match status" value="1"/>
</dbReference>
<dbReference type="SUPFAM" id="SSF49303">
    <property type="entry name" value="beta-Galactosidase/glucuronidase domain"/>
    <property type="match status" value="2"/>
</dbReference>
<keyword evidence="4" id="KW-0378">Hydrolase</keyword>
<dbReference type="GO" id="GO:0005990">
    <property type="term" value="P:lactose catabolic process"/>
    <property type="evidence" value="ECO:0007669"/>
    <property type="project" value="TreeGrafter"/>
</dbReference>
<dbReference type="PANTHER" id="PTHR46323">
    <property type="entry name" value="BETA-GALACTOSIDASE"/>
    <property type="match status" value="1"/>
</dbReference>
<dbReference type="InterPro" id="IPR036156">
    <property type="entry name" value="Beta-gal/glucu_dom_sf"/>
</dbReference>
<evidence type="ECO:0000256" key="4">
    <source>
        <dbReference type="ARBA" id="ARBA00022801"/>
    </source>
</evidence>
<evidence type="ECO:0000256" key="2">
    <source>
        <dbReference type="ARBA" id="ARBA00007401"/>
    </source>
</evidence>
<dbReference type="InterPro" id="IPR013783">
    <property type="entry name" value="Ig-like_fold"/>
</dbReference>
<comment type="catalytic activity">
    <reaction evidence="1">
        <text>Hydrolysis of terminal non-reducing beta-D-galactose residues in beta-D-galactosides.</text>
        <dbReference type="EC" id="3.2.1.23"/>
    </reaction>
</comment>
<evidence type="ECO:0000259" key="7">
    <source>
        <dbReference type="SMART" id="SM01038"/>
    </source>
</evidence>
<dbReference type="InterPro" id="IPR004199">
    <property type="entry name" value="B-gal_small/dom_5"/>
</dbReference>
<organism evidence="8 9">
    <name type="scientific">Bianquea renquensis</name>
    <dbReference type="NCBI Taxonomy" id="2763661"/>
    <lineage>
        <taxon>Bacteria</taxon>
        <taxon>Bacillati</taxon>
        <taxon>Bacillota</taxon>
        <taxon>Clostridia</taxon>
        <taxon>Eubacteriales</taxon>
        <taxon>Bianqueaceae</taxon>
        <taxon>Bianquea</taxon>
    </lineage>
</organism>
<evidence type="ECO:0000313" key="8">
    <source>
        <dbReference type="EMBL" id="MBC8543510.1"/>
    </source>
</evidence>
<evidence type="ECO:0000256" key="3">
    <source>
        <dbReference type="ARBA" id="ARBA00012756"/>
    </source>
</evidence>
<comment type="caution">
    <text evidence="8">The sequence shown here is derived from an EMBL/GenBank/DDBJ whole genome shotgun (WGS) entry which is preliminary data.</text>
</comment>
<dbReference type="InterPro" id="IPR006101">
    <property type="entry name" value="Glyco_hydro_2"/>
</dbReference>
<dbReference type="RefSeq" id="WP_249289659.1">
    <property type="nucleotide sequence ID" value="NZ_JACRSQ010000010.1"/>
</dbReference>
<dbReference type="PRINTS" id="PR00132">
    <property type="entry name" value="GLHYDRLASE2"/>
</dbReference>
<dbReference type="GO" id="GO:0030246">
    <property type="term" value="F:carbohydrate binding"/>
    <property type="evidence" value="ECO:0007669"/>
    <property type="project" value="InterPro"/>
</dbReference>
<evidence type="ECO:0000256" key="5">
    <source>
        <dbReference type="ARBA" id="ARBA00023295"/>
    </source>
</evidence>
<dbReference type="Pfam" id="PF02836">
    <property type="entry name" value="Glyco_hydro_2_C"/>
    <property type="match status" value="1"/>
</dbReference>
<dbReference type="InterPro" id="IPR006104">
    <property type="entry name" value="Glyco_hydro_2_N"/>
</dbReference>
<gene>
    <name evidence="8" type="ORF">H8730_08135</name>
</gene>
<dbReference type="InterPro" id="IPR032312">
    <property type="entry name" value="LacZ_4"/>
</dbReference>
<dbReference type="InterPro" id="IPR006103">
    <property type="entry name" value="Glyco_hydro_2_cat"/>
</dbReference>
<dbReference type="InterPro" id="IPR008979">
    <property type="entry name" value="Galactose-bd-like_sf"/>
</dbReference>
<sequence length="995" mass="113298">MEKYYENPAILHVGTMDNRAYYIPFASRKAALEGNGDQSERRLLLSGTWQFRYYSSVLDVPETFWLQDGLCQDVIPVPSVWQNYGYDRHQYTNVNYPFPYDPPYVPLENPCGVYRRNFCLDKQESMRYYLNYEGVDSCFYVWINGSFVGYSQVSHSTSEFDITDFVKQGENVIVTAVLKWCDGSYLEDQDKLRMSGIFRDVYILVRPSHHIRDFFLHTDLDAEYRNAVIRADLSYFDTPVPVRATLLDPMGCVIGETAVEGDTVSFSVEGAMLWNAENPVQYTLLLESEGETIAQKVGVRKLEIRHQNCICLNGQPIKFRGVNRHDSDPVTGYTISREQALKDLALMKQHNINAIRTSHYPNAPWFPQLCSEYGFYMIAESDQESHGSVSLIGGDFEDNYCALARDPRFMSAILDRVQRNVMRDKNCAAVLIWSLGNESGYGENMENAGRWVKSYDPDRLVHYEGYHPQAKDHVNDCSMLDVYSRMYPACADLEKELRDGMDKPYILCEYIHAMGNGPGDAEDYQRLIDQYDGFAGGFVWEWCDHSVYMGKTEDGKRKYFYGGDFGEFPHDGNFCMDGLVFPDRTPHNGLKEYKNVIRPIRARLLEDGWIEFENKLDFTRLEEYAQIAYTVTRDGVPVSEGIFDGVEAAPHGKAKVLFDPKVSGGGTWYLNLTYRAAKAWPFCGAGHELGFDQLLLADEPVAVEALKGSAAMAVAETKRQIIVATPTFRYIFDKVAGQFSALVFQNQALISKPVEFNIWRAPTDNDRTVRQEWERAGYDRATVRVYETEARVEDGLAVIECHLSLAPLVLQKILDIRMRCVIDGEGRVEMSMHCQKEMAMPYLPRFGVRLFLPKGMDTAKYLGYGPLESYVDKHRASYWGCFTTTAAQNHVDYIKPQENGSHWGCASVEVWDGSGAGFKAVSSKPISFSISPYTQEELTQKAHNFELEEDENTVLCLDYGVSGIGSNSCGPRLMEQYQLNEETFAFTLRLIPRDL</sequence>
<dbReference type="Pfam" id="PF02929">
    <property type="entry name" value="Bgal_small_N"/>
    <property type="match status" value="1"/>
</dbReference>
<keyword evidence="5" id="KW-0326">Glycosidase</keyword>
<dbReference type="InterPro" id="IPR050347">
    <property type="entry name" value="Bact_Beta-galactosidase"/>
</dbReference>
<dbReference type="InterPro" id="IPR011013">
    <property type="entry name" value="Gal_mutarotase_sf_dom"/>
</dbReference>
<dbReference type="GO" id="GO:0009341">
    <property type="term" value="C:beta-galactosidase complex"/>
    <property type="evidence" value="ECO:0007669"/>
    <property type="project" value="InterPro"/>
</dbReference>
<evidence type="ECO:0000256" key="6">
    <source>
        <dbReference type="ARBA" id="ARBA00032230"/>
    </source>
</evidence>
<dbReference type="InterPro" id="IPR014718">
    <property type="entry name" value="GH-type_carb-bd"/>
</dbReference>
<feature type="domain" description="Beta galactosidase small chain/" evidence="7">
    <location>
        <begin position="722"/>
        <end position="991"/>
    </location>
</feature>
<reference evidence="8" key="1">
    <citation type="submission" date="2020-08" db="EMBL/GenBank/DDBJ databases">
        <title>Genome public.</title>
        <authorList>
            <person name="Liu C."/>
            <person name="Sun Q."/>
        </authorList>
    </citation>
    <scope>NUCLEOTIDE SEQUENCE</scope>
    <source>
        <strain evidence="8">NSJ-32</strain>
    </source>
</reference>
<dbReference type="Proteomes" id="UP000657006">
    <property type="component" value="Unassembled WGS sequence"/>
</dbReference>
<dbReference type="EMBL" id="JACRSQ010000010">
    <property type="protein sequence ID" value="MBC8543510.1"/>
    <property type="molecule type" value="Genomic_DNA"/>
</dbReference>
<dbReference type="AlphaFoldDB" id="A0A926DUI5"/>
<dbReference type="SUPFAM" id="SSF74650">
    <property type="entry name" value="Galactose mutarotase-like"/>
    <property type="match status" value="1"/>
</dbReference>
<dbReference type="SUPFAM" id="SSF51445">
    <property type="entry name" value="(Trans)glycosidases"/>
    <property type="match status" value="1"/>
</dbReference>
<comment type="similarity">
    <text evidence="2">Belongs to the glycosyl hydrolase 2 family.</text>
</comment>
<dbReference type="Gene3D" id="2.60.120.260">
    <property type="entry name" value="Galactose-binding domain-like"/>
    <property type="match status" value="1"/>
</dbReference>